<protein>
    <submittedName>
        <fullName evidence="2">Esterase family protein</fullName>
    </submittedName>
</protein>
<dbReference type="SUPFAM" id="SSF53474">
    <property type="entry name" value="alpha/beta-Hydrolases"/>
    <property type="match status" value="1"/>
</dbReference>
<feature type="signal peptide" evidence="1">
    <location>
        <begin position="1"/>
        <end position="21"/>
    </location>
</feature>
<evidence type="ECO:0000313" key="3">
    <source>
        <dbReference type="Proteomes" id="UP000321580"/>
    </source>
</evidence>
<dbReference type="AlphaFoldDB" id="A0A5C6RMA2"/>
<reference evidence="2 3" key="1">
    <citation type="submission" date="2019-08" db="EMBL/GenBank/DDBJ databases">
        <title>Genome of Phaeodactylibacter luteus.</title>
        <authorList>
            <person name="Bowman J.P."/>
        </authorList>
    </citation>
    <scope>NUCLEOTIDE SEQUENCE [LARGE SCALE GENOMIC DNA]</scope>
    <source>
        <strain evidence="2 3">KCTC 42180</strain>
    </source>
</reference>
<feature type="chain" id="PRO_5023144117" evidence="1">
    <location>
        <begin position="22"/>
        <end position="271"/>
    </location>
</feature>
<comment type="caution">
    <text evidence="2">The sequence shown here is derived from an EMBL/GenBank/DDBJ whole genome shotgun (WGS) entry which is preliminary data.</text>
</comment>
<evidence type="ECO:0000313" key="2">
    <source>
        <dbReference type="EMBL" id="TXB63039.1"/>
    </source>
</evidence>
<accession>A0A5C6RMA2</accession>
<dbReference type="RefSeq" id="WP_147167594.1">
    <property type="nucleotide sequence ID" value="NZ_VOOR01000020.1"/>
</dbReference>
<name>A0A5C6RMA2_9BACT</name>
<dbReference type="InterPro" id="IPR000801">
    <property type="entry name" value="Esterase-like"/>
</dbReference>
<dbReference type="Pfam" id="PF00756">
    <property type="entry name" value="Esterase"/>
    <property type="match status" value="1"/>
</dbReference>
<sequence length="271" mass="30851">MKTRRLFTLSLLAGVAWAALAQPASVDTLYLQSRALKRTVPALVISPAGGAPCPTLFLLHGATGNYTNWLERAPEILSYAEAQQIRIVCPDGGAFGWYLDSPMLDTMQYETYFSEELLPAIDSLYPTLAVREKRAIAGLSMGGHGAWHLALRHPNLWGAAFSMSGGLDLRPFPNNWELPRLLGPRWAFPQHWQDNSVAGQLYRYRPGLPVALWLDCGKDDFFLQVNRQAKQELDRLQIPYTYLERPGGHNWEYWRESLQYIMVFLERHFRS</sequence>
<gene>
    <name evidence="2" type="ORF">FRY97_11080</name>
</gene>
<dbReference type="Gene3D" id="3.40.50.1820">
    <property type="entry name" value="alpha/beta hydrolase"/>
    <property type="match status" value="1"/>
</dbReference>
<dbReference type="PANTHER" id="PTHR48098:SF1">
    <property type="entry name" value="DIACYLGLYCEROL ACYLTRANSFERASE_MYCOLYLTRANSFERASE AG85A"/>
    <property type="match status" value="1"/>
</dbReference>
<dbReference type="GO" id="GO:0016747">
    <property type="term" value="F:acyltransferase activity, transferring groups other than amino-acyl groups"/>
    <property type="evidence" value="ECO:0007669"/>
    <property type="project" value="TreeGrafter"/>
</dbReference>
<organism evidence="2 3">
    <name type="scientific">Phaeodactylibacter luteus</name>
    <dbReference type="NCBI Taxonomy" id="1564516"/>
    <lineage>
        <taxon>Bacteria</taxon>
        <taxon>Pseudomonadati</taxon>
        <taxon>Bacteroidota</taxon>
        <taxon>Saprospiria</taxon>
        <taxon>Saprospirales</taxon>
        <taxon>Haliscomenobacteraceae</taxon>
        <taxon>Phaeodactylibacter</taxon>
    </lineage>
</organism>
<dbReference type="InterPro" id="IPR029058">
    <property type="entry name" value="AB_hydrolase_fold"/>
</dbReference>
<dbReference type="OrthoDB" id="9803578at2"/>
<evidence type="ECO:0000256" key="1">
    <source>
        <dbReference type="SAM" id="SignalP"/>
    </source>
</evidence>
<proteinExistence type="predicted"/>
<keyword evidence="3" id="KW-1185">Reference proteome</keyword>
<keyword evidence="1" id="KW-0732">Signal</keyword>
<dbReference type="PANTHER" id="PTHR48098">
    <property type="entry name" value="ENTEROCHELIN ESTERASE-RELATED"/>
    <property type="match status" value="1"/>
</dbReference>
<dbReference type="Proteomes" id="UP000321580">
    <property type="component" value="Unassembled WGS sequence"/>
</dbReference>
<dbReference type="EMBL" id="VOOR01000020">
    <property type="protein sequence ID" value="TXB63039.1"/>
    <property type="molecule type" value="Genomic_DNA"/>
</dbReference>
<dbReference type="InterPro" id="IPR050583">
    <property type="entry name" value="Mycobacterial_A85_antigen"/>
</dbReference>